<feature type="compositionally biased region" description="Basic and acidic residues" evidence="5">
    <location>
        <begin position="12"/>
        <end position="33"/>
    </location>
</feature>
<evidence type="ECO:0000256" key="3">
    <source>
        <dbReference type="ARBA" id="ARBA00022989"/>
    </source>
</evidence>
<evidence type="ECO:0000256" key="4">
    <source>
        <dbReference type="ARBA" id="ARBA00023136"/>
    </source>
</evidence>
<dbReference type="Pfam" id="PF07690">
    <property type="entry name" value="MFS_1"/>
    <property type="match status" value="1"/>
</dbReference>
<dbReference type="STRING" id="576137.A0A1L7XC94"/>
<sequence>MDSQPQTPQKAQKKEGKVSSRERGMRDFDAPMEERRIGNGSTLKFGAQVDMSELPSRGNVELLPRPSSSCADPLNWARWRKELAFFSLMLATATIGSLKTMFVTVNAVVATELNVGYTGASALTGVPLILGALVGVNSQILSQMIGKRTIYLVSSILMLLAAVWNMHVTSNYAEFMFSRIFQGIGWGAFEALVAGSINDLFFVHERSARTNAYNIVSIMFTWGTPILGGYLSQSTQGFRNQIMVINIIQAFSIVFLILGTPETTFDRTTGATPPAENAPSGTPFKLYLTTLKLKTQHSTRPFSMVRALQPVKALYAPSTLLTALLSAPLLATTFGIAQSLSLIFTSMPTFLFPSRLGFLFTFPLVFSLLTYSIASFVIYIRSKPPHHLSSSSSNISLGVAIPALVLSVAGLLAMGLYTEAALMPTIVDDNGSVFALSTGADISLKTVSALFGILVSGSIILSYSAATHLSSSNWSSPAKSSLLMSGTNFWNDMLIGIWSIGMPMWVMGAMQEGMTMVMGFKETAIALAILSIVLSSSVGAMLWSKGQEIRTVDDRVLGRVEENEGLQQGEGRGNEMGGLKKWDTGGSFMEV</sequence>
<evidence type="ECO:0000313" key="7">
    <source>
        <dbReference type="EMBL" id="CZR62649.1"/>
    </source>
</evidence>
<evidence type="ECO:0000256" key="2">
    <source>
        <dbReference type="ARBA" id="ARBA00022692"/>
    </source>
</evidence>
<dbReference type="PANTHER" id="PTHR23502">
    <property type="entry name" value="MAJOR FACILITATOR SUPERFAMILY"/>
    <property type="match status" value="1"/>
</dbReference>
<dbReference type="Proteomes" id="UP000184330">
    <property type="component" value="Unassembled WGS sequence"/>
</dbReference>
<gene>
    <name evidence="7" type="ORF">PAC_12546</name>
</gene>
<name>A0A1L7XC94_9HELO</name>
<evidence type="ECO:0008006" key="9">
    <source>
        <dbReference type="Google" id="ProtNLM"/>
    </source>
</evidence>
<feature type="transmembrane region" description="Helical" evidence="6">
    <location>
        <begin position="447"/>
        <end position="469"/>
    </location>
</feature>
<feature type="transmembrane region" description="Helical" evidence="6">
    <location>
        <begin position="115"/>
        <end position="137"/>
    </location>
</feature>
<feature type="transmembrane region" description="Helical" evidence="6">
    <location>
        <begin position="213"/>
        <end position="232"/>
    </location>
</feature>
<dbReference type="SUPFAM" id="SSF103473">
    <property type="entry name" value="MFS general substrate transporter"/>
    <property type="match status" value="1"/>
</dbReference>
<feature type="transmembrane region" description="Helical" evidence="6">
    <location>
        <begin position="83"/>
        <end position="109"/>
    </location>
</feature>
<feature type="transmembrane region" description="Helical" evidence="6">
    <location>
        <begin position="238"/>
        <end position="258"/>
    </location>
</feature>
<dbReference type="GO" id="GO:0022857">
    <property type="term" value="F:transmembrane transporter activity"/>
    <property type="evidence" value="ECO:0007669"/>
    <property type="project" value="InterPro"/>
</dbReference>
<dbReference type="AlphaFoldDB" id="A0A1L7XC94"/>
<feature type="compositionally biased region" description="Polar residues" evidence="5">
    <location>
        <begin position="1"/>
        <end position="10"/>
    </location>
</feature>
<evidence type="ECO:0000256" key="5">
    <source>
        <dbReference type="SAM" id="MobiDB-lite"/>
    </source>
</evidence>
<feature type="transmembrane region" description="Helical" evidence="6">
    <location>
        <begin position="489"/>
        <end position="511"/>
    </location>
</feature>
<dbReference type="InterPro" id="IPR011701">
    <property type="entry name" value="MFS"/>
</dbReference>
<dbReference type="InterPro" id="IPR036259">
    <property type="entry name" value="MFS_trans_sf"/>
</dbReference>
<keyword evidence="2 6" id="KW-0812">Transmembrane</keyword>
<organism evidence="7 8">
    <name type="scientific">Phialocephala subalpina</name>
    <dbReference type="NCBI Taxonomy" id="576137"/>
    <lineage>
        <taxon>Eukaryota</taxon>
        <taxon>Fungi</taxon>
        <taxon>Dikarya</taxon>
        <taxon>Ascomycota</taxon>
        <taxon>Pezizomycotina</taxon>
        <taxon>Leotiomycetes</taxon>
        <taxon>Helotiales</taxon>
        <taxon>Mollisiaceae</taxon>
        <taxon>Phialocephala</taxon>
        <taxon>Phialocephala fortinii species complex</taxon>
    </lineage>
</organism>
<feature type="region of interest" description="Disordered" evidence="5">
    <location>
        <begin position="562"/>
        <end position="591"/>
    </location>
</feature>
<evidence type="ECO:0000256" key="6">
    <source>
        <dbReference type="SAM" id="Phobius"/>
    </source>
</evidence>
<comment type="subcellular location">
    <subcellularLocation>
        <location evidence="1">Membrane</location>
        <topology evidence="1">Multi-pass membrane protein</topology>
    </subcellularLocation>
</comment>
<dbReference type="EMBL" id="FJOG01000021">
    <property type="protein sequence ID" value="CZR62649.1"/>
    <property type="molecule type" value="Genomic_DNA"/>
</dbReference>
<proteinExistence type="predicted"/>
<feature type="transmembrane region" description="Helical" evidence="6">
    <location>
        <begin position="523"/>
        <end position="543"/>
    </location>
</feature>
<dbReference type="PANTHER" id="PTHR23502:SF181">
    <property type="entry name" value="MAJOR FACILITATOR SUPERFAMILY (MFS) PROFILE DOMAIN-CONTAINING PROTEIN"/>
    <property type="match status" value="1"/>
</dbReference>
<feature type="transmembrane region" description="Helical" evidence="6">
    <location>
        <begin position="392"/>
        <end position="417"/>
    </location>
</feature>
<feature type="transmembrane region" description="Helical" evidence="6">
    <location>
        <begin position="356"/>
        <end position="380"/>
    </location>
</feature>
<reference evidence="7 8" key="1">
    <citation type="submission" date="2016-03" db="EMBL/GenBank/DDBJ databases">
        <authorList>
            <person name="Ploux O."/>
        </authorList>
    </citation>
    <scope>NUCLEOTIDE SEQUENCE [LARGE SCALE GENOMIC DNA]</scope>
    <source>
        <strain evidence="7 8">UAMH 11012</strain>
    </source>
</reference>
<feature type="transmembrane region" description="Helical" evidence="6">
    <location>
        <begin position="149"/>
        <end position="168"/>
    </location>
</feature>
<protein>
    <recommendedName>
        <fullName evidence="9">Major facilitator superfamily (MFS) profile domain-containing protein</fullName>
    </recommendedName>
</protein>
<accession>A0A1L7XC94</accession>
<evidence type="ECO:0000313" key="8">
    <source>
        <dbReference type="Proteomes" id="UP000184330"/>
    </source>
</evidence>
<evidence type="ECO:0000256" key="1">
    <source>
        <dbReference type="ARBA" id="ARBA00004141"/>
    </source>
</evidence>
<keyword evidence="3 6" id="KW-1133">Transmembrane helix</keyword>
<keyword evidence="8" id="KW-1185">Reference proteome</keyword>
<dbReference type="OrthoDB" id="5215911at2759"/>
<keyword evidence="4 6" id="KW-0472">Membrane</keyword>
<dbReference type="Gene3D" id="1.20.1250.20">
    <property type="entry name" value="MFS general substrate transporter like domains"/>
    <property type="match status" value="1"/>
</dbReference>
<feature type="region of interest" description="Disordered" evidence="5">
    <location>
        <begin position="1"/>
        <end position="33"/>
    </location>
</feature>
<feature type="transmembrane region" description="Helical" evidence="6">
    <location>
        <begin position="180"/>
        <end position="201"/>
    </location>
</feature>
<dbReference type="GO" id="GO:0005886">
    <property type="term" value="C:plasma membrane"/>
    <property type="evidence" value="ECO:0007669"/>
    <property type="project" value="TreeGrafter"/>
</dbReference>
<feature type="transmembrane region" description="Helical" evidence="6">
    <location>
        <begin position="313"/>
        <end position="336"/>
    </location>
</feature>